<evidence type="ECO:0000256" key="4">
    <source>
        <dbReference type="ARBA" id="ARBA00022840"/>
    </source>
</evidence>
<evidence type="ECO:0000256" key="1">
    <source>
        <dbReference type="ARBA" id="ARBA00005417"/>
    </source>
</evidence>
<evidence type="ECO:0000259" key="5">
    <source>
        <dbReference type="Pfam" id="PF00005"/>
    </source>
</evidence>
<keyword evidence="3" id="KW-0547">Nucleotide-binding</keyword>
<dbReference type="Gene3D" id="3.40.50.300">
    <property type="entry name" value="P-loop containing nucleotide triphosphate hydrolases"/>
    <property type="match status" value="1"/>
</dbReference>
<protein>
    <submittedName>
        <fullName evidence="6">ABC-2 type transport system ATP-binding protein</fullName>
    </submittedName>
</protein>
<feature type="domain" description="ABC transporter" evidence="5">
    <location>
        <begin position="19"/>
        <end position="49"/>
    </location>
</feature>
<dbReference type="PANTHER" id="PTHR42711:SF5">
    <property type="entry name" value="ABC TRANSPORTER ATP-BINDING PROTEIN NATA"/>
    <property type="match status" value="1"/>
</dbReference>
<evidence type="ECO:0000256" key="2">
    <source>
        <dbReference type="ARBA" id="ARBA00022448"/>
    </source>
</evidence>
<evidence type="ECO:0000313" key="6">
    <source>
        <dbReference type="EMBL" id="SDY67516.1"/>
    </source>
</evidence>
<dbReference type="SUPFAM" id="SSF52540">
    <property type="entry name" value="P-loop containing nucleoside triphosphate hydrolases"/>
    <property type="match status" value="1"/>
</dbReference>
<reference evidence="7" key="1">
    <citation type="submission" date="2016-10" db="EMBL/GenBank/DDBJ databases">
        <authorList>
            <person name="Varghese N."/>
            <person name="Submissions S."/>
        </authorList>
    </citation>
    <scope>NUCLEOTIDE SEQUENCE [LARGE SCALE GENOMIC DNA]</scope>
    <source>
        <strain evidence="7">SP</strain>
    </source>
</reference>
<dbReference type="InterPro" id="IPR027417">
    <property type="entry name" value="P-loop_NTPase"/>
</dbReference>
<comment type="similarity">
    <text evidence="1">Belongs to the ABC transporter superfamily.</text>
</comment>
<dbReference type="AlphaFoldDB" id="A0A1H3LT45"/>
<dbReference type="STRING" id="1503961.SAMN05421736_1031"/>
<feature type="non-terminal residue" evidence="6">
    <location>
        <position position="50"/>
    </location>
</feature>
<proteinExistence type="inferred from homology"/>
<dbReference type="InterPro" id="IPR050763">
    <property type="entry name" value="ABC_transporter_ATP-binding"/>
</dbReference>
<accession>A0A1H3LT45</accession>
<dbReference type="InterPro" id="IPR003439">
    <property type="entry name" value="ABC_transporter-like_ATP-bd"/>
</dbReference>
<dbReference type="Pfam" id="PF00005">
    <property type="entry name" value="ABC_tran"/>
    <property type="match status" value="1"/>
</dbReference>
<evidence type="ECO:0000313" key="7">
    <source>
        <dbReference type="Proteomes" id="UP000198935"/>
    </source>
</evidence>
<keyword evidence="7" id="KW-1185">Reference proteome</keyword>
<evidence type="ECO:0000256" key="3">
    <source>
        <dbReference type="ARBA" id="ARBA00022741"/>
    </source>
</evidence>
<name>A0A1H3LT45_9BACI</name>
<dbReference type="GO" id="GO:0005524">
    <property type="term" value="F:ATP binding"/>
    <property type="evidence" value="ECO:0007669"/>
    <property type="project" value="UniProtKB-KW"/>
</dbReference>
<organism evidence="6 7">
    <name type="scientific">Evansella caseinilytica</name>
    <dbReference type="NCBI Taxonomy" id="1503961"/>
    <lineage>
        <taxon>Bacteria</taxon>
        <taxon>Bacillati</taxon>
        <taxon>Bacillota</taxon>
        <taxon>Bacilli</taxon>
        <taxon>Bacillales</taxon>
        <taxon>Bacillaceae</taxon>
        <taxon>Evansella</taxon>
    </lineage>
</organism>
<dbReference type="GO" id="GO:0016887">
    <property type="term" value="F:ATP hydrolysis activity"/>
    <property type="evidence" value="ECO:0007669"/>
    <property type="project" value="InterPro"/>
</dbReference>
<keyword evidence="4 6" id="KW-0067">ATP-binding</keyword>
<gene>
    <name evidence="6" type="ORF">SAMN05421736_1031</name>
</gene>
<dbReference type="EMBL" id="FNPI01000003">
    <property type="protein sequence ID" value="SDY67516.1"/>
    <property type="molecule type" value="Genomic_DNA"/>
</dbReference>
<dbReference type="PANTHER" id="PTHR42711">
    <property type="entry name" value="ABC TRANSPORTER ATP-BINDING PROTEIN"/>
    <property type="match status" value="1"/>
</dbReference>
<sequence>MSVILTSNLTKNYGSVRALDELNLEVNKGEVLGFIGPNGAGKSTTIRVLL</sequence>
<keyword evidence="2" id="KW-0813">Transport</keyword>
<dbReference type="OrthoDB" id="1551385at2"/>
<dbReference type="Proteomes" id="UP000198935">
    <property type="component" value="Unassembled WGS sequence"/>
</dbReference>